<reference evidence="2 3" key="1">
    <citation type="submission" date="2019-08" db="EMBL/GenBank/DDBJ databases">
        <title>Draft genome sequences of two oriental melons (Cucumis melo L. var makuwa).</title>
        <authorList>
            <person name="Kwon S.-Y."/>
        </authorList>
    </citation>
    <scope>NUCLEOTIDE SEQUENCE [LARGE SCALE GENOMIC DNA]</scope>
    <source>
        <strain evidence="3">cv. SW 3</strain>
        <tissue evidence="2">Leaf</tissue>
    </source>
</reference>
<dbReference type="Proteomes" id="UP000321393">
    <property type="component" value="Unassembled WGS sequence"/>
</dbReference>
<gene>
    <name evidence="2" type="ORF">E6C27_scaffold82G003030</name>
</gene>
<evidence type="ECO:0000256" key="1">
    <source>
        <dbReference type="SAM" id="MobiDB-lite"/>
    </source>
</evidence>
<dbReference type="EMBL" id="SSTE01001846">
    <property type="protein sequence ID" value="KAA0064982.1"/>
    <property type="molecule type" value="Genomic_DNA"/>
</dbReference>
<accession>A0A5A7V9H7</accession>
<comment type="caution">
    <text evidence="2">The sequence shown here is derived from an EMBL/GenBank/DDBJ whole genome shotgun (WGS) entry which is preliminary data.</text>
</comment>
<organism evidence="2 3">
    <name type="scientific">Cucumis melo var. makuwa</name>
    <name type="common">Oriental melon</name>
    <dbReference type="NCBI Taxonomy" id="1194695"/>
    <lineage>
        <taxon>Eukaryota</taxon>
        <taxon>Viridiplantae</taxon>
        <taxon>Streptophyta</taxon>
        <taxon>Embryophyta</taxon>
        <taxon>Tracheophyta</taxon>
        <taxon>Spermatophyta</taxon>
        <taxon>Magnoliopsida</taxon>
        <taxon>eudicotyledons</taxon>
        <taxon>Gunneridae</taxon>
        <taxon>Pentapetalae</taxon>
        <taxon>rosids</taxon>
        <taxon>fabids</taxon>
        <taxon>Cucurbitales</taxon>
        <taxon>Cucurbitaceae</taxon>
        <taxon>Benincaseae</taxon>
        <taxon>Cucumis</taxon>
    </lineage>
</organism>
<evidence type="ECO:0000313" key="2">
    <source>
        <dbReference type="EMBL" id="KAA0064982.1"/>
    </source>
</evidence>
<protein>
    <submittedName>
        <fullName evidence="2">Kinesin-like protein KIN12B</fullName>
    </submittedName>
</protein>
<proteinExistence type="predicted"/>
<evidence type="ECO:0000313" key="3">
    <source>
        <dbReference type="Proteomes" id="UP000321393"/>
    </source>
</evidence>
<feature type="region of interest" description="Disordered" evidence="1">
    <location>
        <begin position="1"/>
        <end position="32"/>
    </location>
</feature>
<dbReference type="AlphaFoldDB" id="A0A5A7V9H7"/>
<sequence length="65" mass="7198">MVPDSKPSPARSKSPLPPRPPSSNPLKRKLSMETVPEDSLGYLIRAYEKGLMIAVNTIYFQGQDP</sequence>
<feature type="compositionally biased region" description="Low complexity" evidence="1">
    <location>
        <begin position="1"/>
        <end position="14"/>
    </location>
</feature>
<name>A0A5A7V9H7_CUCMM</name>